<evidence type="ECO:0000256" key="4">
    <source>
        <dbReference type="ARBA" id="ARBA00023136"/>
    </source>
</evidence>
<dbReference type="GO" id="GO:0005886">
    <property type="term" value="C:plasma membrane"/>
    <property type="evidence" value="ECO:0007669"/>
    <property type="project" value="UniProtKB-SubCell"/>
</dbReference>
<evidence type="ECO:0000256" key="1">
    <source>
        <dbReference type="ARBA" id="ARBA00004141"/>
    </source>
</evidence>
<comment type="subcellular location">
    <subcellularLocation>
        <location evidence="5">Cell membrane</location>
        <topology evidence="5">Multi-pass membrane protein</topology>
    </subcellularLocation>
    <subcellularLocation>
        <location evidence="1">Membrane</location>
        <topology evidence="1">Multi-pass membrane protein</topology>
    </subcellularLocation>
</comment>
<keyword evidence="2 5" id="KW-0812">Transmembrane</keyword>
<dbReference type="GO" id="GO:0055085">
    <property type="term" value="P:transmembrane transport"/>
    <property type="evidence" value="ECO:0007669"/>
    <property type="project" value="InterPro"/>
</dbReference>
<dbReference type="RefSeq" id="WP_120246400.1">
    <property type="nucleotide sequence ID" value="NZ_RAPO01000004.1"/>
</dbReference>
<evidence type="ECO:0000259" key="6">
    <source>
        <dbReference type="PROSITE" id="PS50928"/>
    </source>
</evidence>
<dbReference type="InterPro" id="IPR035906">
    <property type="entry name" value="MetI-like_sf"/>
</dbReference>
<dbReference type="EMBL" id="RAPO01000004">
    <property type="protein sequence ID" value="RKD89259.1"/>
    <property type="molecule type" value="Genomic_DNA"/>
</dbReference>
<feature type="transmembrane region" description="Helical" evidence="5">
    <location>
        <begin position="12"/>
        <end position="29"/>
    </location>
</feature>
<keyword evidence="3 5" id="KW-1133">Transmembrane helix</keyword>
<feature type="domain" description="ABC transmembrane type-1" evidence="6">
    <location>
        <begin position="101"/>
        <end position="312"/>
    </location>
</feature>
<sequence length="331" mass="36424">MNWKIRRLGQAVFTIWAVMTLAFVMTRMMPGNPVDAFVARIGPELDNPQEAYELAEIYMNINPQDPIHVAYVDYMVALAQGNMGHSMSQNASVAAIMGDAIPWTLFVMSWAVFLSFTVGISLGALMAYWEGSKFDVGLTGYATTITSIPFYVLALLLLITFAYRLNWFPTSGRRPTGVEAGFNLPFMLGILHHAALPVLSMFVASGAASLTMRGNSVRVLGEDYLRVARLRGLPDRTIAVRYVARNAILPMYTGLMISLGTMFGGAVVLEEIFAYRGMGYYMIQAVRARDYPLMMGAFTIITIAVVIALFIADLTYGKIDPRAGGEGREAF</sequence>
<keyword evidence="4 5" id="KW-0472">Membrane</keyword>
<feature type="transmembrane region" description="Helical" evidence="5">
    <location>
        <begin position="293"/>
        <end position="312"/>
    </location>
</feature>
<dbReference type="CDD" id="cd06261">
    <property type="entry name" value="TM_PBP2"/>
    <property type="match status" value="1"/>
</dbReference>
<dbReference type="PROSITE" id="PS50928">
    <property type="entry name" value="ABC_TM1"/>
    <property type="match status" value="1"/>
</dbReference>
<accession>A0A419W1C6</accession>
<dbReference type="OrthoDB" id="44105at2157"/>
<dbReference type="Gene3D" id="1.10.3720.10">
    <property type="entry name" value="MetI-like"/>
    <property type="match status" value="1"/>
</dbReference>
<evidence type="ECO:0000256" key="2">
    <source>
        <dbReference type="ARBA" id="ARBA00022692"/>
    </source>
</evidence>
<dbReference type="Proteomes" id="UP000283805">
    <property type="component" value="Unassembled WGS sequence"/>
</dbReference>
<comment type="similarity">
    <text evidence="5">Belongs to the binding-protein-dependent transport system permease family.</text>
</comment>
<name>A0A419W1C6_9EURY</name>
<dbReference type="AlphaFoldDB" id="A0A419W1C6"/>
<feature type="transmembrane region" description="Helical" evidence="5">
    <location>
        <begin position="251"/>
        <end position="273"/>
    </location>
</feature>
<dbReference type="SUPFAM" id="SSF161098">
    <property type="entry name" value="MetI-like"/>
    <property type="match status" value="1"/>
</dbReference>
<keyword evidence="5" id="KW-0813">Transport</keyword>
<reference evidence="7 8" key="1">
    <citation type="submission" date="2018-09" db="EMBL/GenBank/DDBJ databases">
        <title>Genomic Encyclopedia of Archaeal and Bacterial Type Strains, Phase II (KMG-II): from individual species to whole genera.</title>
        <authorList>
            <person name="Goeker M."/>
        </authorList>
    </citation>
    <scope>NUCLEOTIDE SEQUENCE [LARGE SCALE GENOMIC DNA]</scope>
    <source>
        <strain evidence="7 8">DSM 13151</strain>
    </source>
</reference>
<dbReference type="InterPro" id="IPR000515">
    <property type="entry name" value="MetI-like"/>
</dbReference>
<feature type="transmembrane region" description="Helical" evidence="5">
    <location>
        <begin position="107"/>
        <end position="129"/>
    </location>
</feature>
<dbReference type="PANTHER" id="PTHR43376:SF1">
    <property type="entry name" value="OLIGOPEPTIDE TRANSPORT SYSTEM PERMEASE PROTEIN"/>
    <property type="match status" value="1"/>
</dbReference>
<evidence type="ECO:0000256" key="3">
    <source>
        <dbReference type="ARBA" id="ARBA00022989"/>
    </source>
</evidence>
<organism evidence="7 8">
    <name type="scientific">Halopiger aswanensis</name>
    <dbReference type="NCBI Taxonomy" id="148449"/>
    <lineage>
        <taxon>Archaea</taxon>
        <taxon>Methanobacteriati</taxon>
        <taxon>Methanobacteriota</taxon>
        <taxon>Stenosarchaea group</taxon>
        <taxon>Halobacteria</taxon>
        <taxon>Halobacteriales</taxon>
        <taxon>Natrialbaceae</taxon>
        <taxon>Halopiger</taxon>
    </lineage>
</organism>
<evidence type="ECO:0000313" key="8">
    <source>
        <dbReference type="Proteomes" id="UP000283805"/>
    </source>
</evidence>
<proteinExistence type="inferred from homology"/>
<dbReference type="PANTHER" id="PTHR43376">
    <property type="entry name" value="OLIGOPEPTIDE TRANSPORT SYSTEM PERMEASE PROTEIN"/>
    <property type="match status" value="1"/>
</dbReference>
<dbReference type="Pfam" id="PF00528">
    <property type="entry name" value="BPD_transp_1"/>
    <property type="match status" value="1"/>
</dbReference>
<comment type="caution">
    <text evidence="7">The sequence shown here is derived from an EMBL/GenBank/DDBJ whole genome shotgun (WGS) entry which is preliminary data.</text>
</comment>
<evidence type="ECO:0000256" key="5">
    <source>
        <dbReference type="RuleBase" id="RU363032"/>
    </source>
</evidence>
<protein>
    <submittedName>
        <fullName evidence="7">Peptide/nickel transport system permease protein</fullName>
    </submittedName>
</protein>
<evidence type="ECO:0000313" key="7">
    <source>
        <dbReference type="EMBL" id="RKD89259.1"/>
    </source>
</evidence>
<keyword evidence="8" id="KW-1185">Reference proteome</keyword>
<gene>
    <name evidence="7" type="ORF">ATJ93_4091</name>
</gene>
<feature type="transmembrane region" description="Helical" evidence="5">
    <location>
        <begin position="141"/>
        <end position="164"/>
    </location>
</feature>
<feature type="transmembrane region" description="Helical" evidence="5">
    <location>
        <begin position="184"/>
        <end position="208"/>
    </location>
</feature>